<evidence type="ECO:0000313" key="2">
    <source>
        <dbReference type="EMBL" id="SHK43224.1"/>
    </source>
</evidence>
<organism evidence="2 3">
    <name type="scientific">Hespellia stercorisuis DSM 15480</name>
    <dbReference type="NCBI Taxonomy" id="1121950"/>
    <lineage>
        <taxon>Bacteria</taxon>
        <taxon>Bacillati</taxon>
        <taxon>Bacillota</taxon>
        <taxon>Clostridia</taxon>
        <taxon>Lachnospirales</taxon>
        <taxon>Lachnospiraceae</taxon>
        <taxon>Hespellia</taxon>
    </lineage>
</organism>
<evidence type="ECO:0000313" key="3">
    <source>
        <dbReference type="Proteomes" id="UP000184301"/>
    </source>
</evidence>
<dbReference type="Proteomes" id="UP000184301">
    <property type="component" value="Unassembled WGS sequence"/>
</dbReference>
<evidence type="ECO:0000259" key="1">
    <source>
        <dbReference type="Pfam" id="PF12873"/>
    </source>
</evidence>
<dbReference type="AlphaFoldDB" id="A0A1M6SEL3"/>
<feature type="domain" description="DUF3825" evidence="1">
    <location>
        <begin position="22"/>
        <end position="263"/>
    </location>
</feature>
<dbReference type="Pfam" id="PF12873">
    <property type="entry name" value="DUF3825"/>
    <property type="match status" value="1"/>
</dbReference>
<dbReference type="InterPro" id="IPR024437">
    <property type="entry name" value="DUF3825"/>
</dbReference>
<accession>A0A1M6SEL3</accession>
<keyword evidence="3" id="KW-1185">Reference proteome</keyword>
<dbReference type="RefSeq" id="WP_073111769.1">
    <property type="nucleotide sequence ID" value="NZ_FQZY01000049.1"/>
</dbReference>
<sequence length="269" mass="31878">MITEDLFDFAYIPDWYEQLEILKKTALPEAWSFKKPQYTYKNEKTPILERYIQHVFHRQTSKYNLAKEKRQAEKYLFINTELACFHTGLYNQRYKAIYGVFSQNRKPESTFRWFFQGFVDEMSPYMMQVEPLPLKPTYDMAQYGAQYNQGWKIRVNVEHILSDKENLERIPPKIRKVKNLPLLLEMGVEYARRKASVDYTIVVPQLYRDRVQFLLPICLTNMEKADLAMAISTMDGYYLGHTCLTLEMAYLNARMLGKPAAPWLTSLVK</sequence>
<reference evidence="2 3" key="1">
    <citation type="submission" date="2016-11" db="EMBL/GenBank/DDBJ databases">
        <authorList>
            <person name="Jaros S."/>
            <person name="Januszkiewicz K."/>
            <person name="Wedrychowicz H."/>
        </authorList>
    </citation>
    <scope>NUCLEOTIDE SEQUENCE [LARGE SCALE GENOMIC DNA]</scope>
    <source>
        <strain evidence="2 3">DSM 15480</strain>
    </source>
</reference>
<dbReference type="STRING" id="1121950.SAMN02745243_02927"/>
<dbReference type="EMBL" id="FQZY01000049">
    <property type="protein sequence ID" value="SHK43224.1"/>
    <property type="molecule type" value="Genomic_DNA"/>
</dbReference>
<dbReference type="OrthoDB" id="5493836at2"/>
<name>A0A1M6SEL3_9FIRM</name>
<proteinExistence type="predicted"/>
<gene>
    <name evidence="2" type="ORF">SAMN02745243_02927</name>
</gene>
<protein>
    <recommendedName>
        <fullName evidence="1">DUF3825 domain-containing protein</fullName>
    </recommendedName>
</protein>